<organism evidence="1 2">
    <name type="scientific">Potamilus streckersoni</name>
    <dbReference type="NCBI Taxonomy" id="2493646"/>
    <lineage>
        <taxon>Eukaryota</taxon>
        <taxon>Metazoa</taxon>
        <taxon>Spiralia</taxon>
        <taxon>Lophotrochozoa</taxon>
        <taxon>Mollusca</taxon>
        <taxon>Bivalvia</taxon>
        <taxon>Autobranchia</taxon>
        <taxon>Heteroconchia</taxon>
        <taxon>Palaeoheterodonta</taxon>
        <taxon>Unionida</taxon>
        <taxon>Unionoidea</taxon>
        <taxon>Unionidae</taxon>
        <taxon>Ambleminae</taxon>
        <taxon>Lampsilini</taxon>
        <taxon>Potamilus</taxon>
    </lineage>
</organism>
<reference evidence="1" key="3">
    <citation type="submission" date="2023-05" db="EMBL/GenBank/DDBJ databases">
        <authorList>
            <person name="Smith C.H."/>
        </authorList>
    </citation>
    <scope>NUCLEOTIDE SEQUENCE</scope>
    <source>
        <strain evidence="1">CHS0354</strain>
        <tissue evidence="1">Mantle</tissue>
    </source>
</reference>
<accession>A0AAE0W8W4</accession>
<protein>
    <submittedName>
        <fullName evidence="1">Uncharacterized protein</fullName>
    </submittedName>
</protein>
<name>A0AAE0W8W4_9BIVA</name>
<evidence type="ECO:0000313" key="2">
    <source>
        <dbReference type="Proteomes" id="UP001195483"/>
    </source>
</evidence>
<sequence>MRLEGTTQICDSDTKKLFLQCEVCQQNSLKQFSVHVCELECNRGILGLFHQVKKEARPDGTEGCSDHTR</sequence>
<evidence type="ECO:0000313" key="1">
    <source>
        <dbReference type="EMBL" id="KAK3606418.1"/>
    </source>
</evidence>
<reference evidence="1" key="2">
    <citation type="journal article" date="2021" name="Genome Biol. Evol.">
        <title>Developing a high-quality reference genome for a parasitic bivalve with doubly uniparental inheritance (Bivalvia: Unionida).</title>
        <authorList>
            <person name="Smith C.H."/>
        </authorList>
    </citation>
    <scope>NUCLEOTIDE SEQUENCE</scope>
    <source>
        <strain evidence="1">CHS0354</strain>
        <tissue evidence="1">Mantle</tissue>
    </source>
</reference>
<keyword evidence="2" id="KW-1185">Reference proteome</keyword>
<gene>
    <name evidence="1" type="ORF">CHS0354_042071</name>
</gene>
<feature type="non-terminal residue" evidence="1">
    <location>
        <position position="69"/>
    </location>
</feature>
<dbReference type="AlphaFoldDB" id="A0AAE0W8W4"/>
<dbReference type="EMBL" id="JAEAOA010002352">
    <property type="protein sequence ID" value="KAK3606418.1"/>
    <property type="molecule type" value="Genomic_DNA"/>
</dbReference>
<dbReference type="Proteomes" id="UP001195483">
    <property type="component" value="Unassembled WGS sequence"/>
</dbReference>
<reference evidence="1" key="1">
    <citation type="journal article" date="2021" name="Genome Biol. Evol.">
        <title>A High-Quality Reference Genome for a Parasitic Bivalve with Doubly Uniparental Inheritance (Bivalvia: Unionida).</title>
        <authorList>
            <person name="Smith C.H."/>
        </authorList>
    </citation>
    <scope>NUCLEOTIDE SEQUENCE</scope>
    <source>
        <strain evidence="1">CHS0354</strain>
    </source>
</reference>
<comment type="caution">
    <text evidence="1">The sequence shown here is derived from an EMBL/GenBank/DDBJ whole genome shotgun (WGS) entry which is preliminary data.</text>
</comment>
<proteinExistence type="predicted"/>